<dbReference type="InterPro" id="IPR004252">
    <property type="entry name" value="Probable_transposase_24"/>
</dbReference>
<sequence length="273" mass="29768">MRAMQIMLHTMSRAGYARLEDEMRKASTLLDSITRGNVWIHRHTRKSSGFLNEEVANAVKKIEEENKNATHAEKYSINYDALVKALGPERRGRVRGLRSGAKPSHVGTQTYTRDRVIKLEKEVEELKNIVNSLLAGSKRKHANSVVPCISANAQSFGSLVANSANQASSPNIQANSANCKAKFVNLQSKSKSANHKAIKNDALEASSANHKAKSANLLSKSVNLEAVSTHHRGSGEVVALAEISSTNPQGNVHFAPLGPDCWKVWVLEVADQV</sequence>
<dbReference type="Proteomes" id="UP000507222">
    <property type="component" value="Unassembled WGS sequence"/>
</dbReference>
<name>A0A6J5TH31_PRUAR</name>
<evidence type="ECO:0000313" key="1">
    <source>
        <dbReference type="EMBL" id="CAB4263223.1"/>
    </source>
</evidence>
<dbReference type="AlphaFoldDB" id="A0A6J5TH31"/>
<evidence type="ECO:0000313" key="2">
    <source>
        <dbReference type="Proteomes" id="UP000507222"/>
    </source>
</evidence>
<gene>
    <name evidence="1" type="ORF">CURHAP_LOCUS3177</name>
</gene>
<organism evidence="1 2">
    <name type="scientific">Prunus armeniaca</name>
    <name type="common">Apricot</name>
    <name type="synonym">Armeniaca vulgaris</name>
    <dbReference type="NCBI Taxonomy" id="36596"/>
    <lineage>
        <taxon>Eukaryota</taxon>
        <taxon>Viridiplantae</taxon>
        <taxon>Streptophyta</taxon>
        <taxon>Embryophyta</taxon>
        <taxon>Tracheophyta</taxon>
        <taxon>Spermatophyta</taxon>
        <taxon>Magnoliopsida</taxon>
        <taxon>eudicotyledons</taxon>
        <taxon>Gunneridae</taxon>
        <taxon>Pentapetalae</taxon>
        <taxon>rosids</taxon>
        <taxon>fabids</taxon>
        <taxon>Rosales</taxon>
        <taxon>Rosaceae</taxon>
        <taxon>Amygdaloideae</taxon>
        <taxon>Amygdaleae</taxon>
        <taxon>Prunus</taxon>
    </lineage>
</organism>
<accession>A0A6J5TH31</accession>
<proteinExistence type="predicted"/>
<dbReference type="Pfam" id="PF03004">
    <property type="entry name" value="Transposase_24"/>
    <property type="match status" value="1"/>
</dbReference>
<reference evidence="1 2" key="1">
    <citation type="submission" date="2020-05" db="EMBL/GenBank/DDBJ databases">
        <authorList>
            <person name="Campoy J."/>
            <person name="Schneeberger K."/>
            <person name="Spophaly S."/>
        </authorList>
    </citation>
    <scope>NUCLEOTIDE SEQUENCE [LARGE SCALE GENOMIC DNA]</scope>
    <source>
        <strain evidence="1">PruArmRojPasFocal</strain>
    </source>
</reference>
<protein>
    <submittedName>
        <fullName evidence="1">Uncharacterized protein</fullName>
    </submittedName>
</protein>
<dbReference type="EMBL" id="CAEKDK010000001">
    <property type="protein sequence ID" value="CAB4263223.1"/>
    <property type="molecule type" value="Genomic_DNA"/>
</dbReference>